<accession>A0AAE1K0W5</accession>
<proteinExistence type="inferred from homology"/>
<organism evidence="6 7">
    <name type="scientific">Petrolisthes cinctipes</name>
    <name type="common">Flat porcelain crab</name>
    <dbReference type="NCBI Taxonomy" id="88211"/>
    <lineage>
        <taxon>Eukaryota</taxon>
        <taxon>Metazoa</taxon>
        <taxon>Ecdysozoa</taxon>
        <taxon>Arthropoda</taxon>
        <taxon>Crustacea</taxon>
        <taxon>Multicrustacea</taxon>
        <taxon>Malacostraca</taxon>
        <taxon>Eumalacostraca</taxon>
        <taxon>Eucarida</taxon>
        <taxon>Decapoda</taxon>
        <taxon>Pleocyemata</taxon>
        <taxon>Anomura</taxon>
        <taxon>Galatheoidea</taxon>
        <taxon>Porcellanidae</taxon>
        <taxon>Petrolisthes</taxon>
    </lineage>
</organism>
<dbReference type="PANTHER" id="PTHR23291:SF50">
    <property type="entry name" value="PROTEIN LIFEGUARD 4"/>
    <property type="match status" value="1"/>
</dbReference>
<feature type="transmembrane region" description="Helical" evidence="5">
    <location>
        <begin position="44"/>
        <end position="62"/>
    </location>
</feature>
<evidence type="ECO:0000256" key="5">
    <source>
        <dbReference type="RuleBase" id="RU004379"/>
    </source>
</evidence>
<keyword evidence="7" id="KW-1185">Reference proteome</keyword>
<dbReference type="EMBL" id="JAWQEG010004510">
    <property type="protein sequence ID" value="KAK3861309.1"/>
    <property type="molecule type" value="Genomic_DNA"/>
</dbReference>
<feature type="transmembrane region" description="Helical" evidence="5">
    <location>
        <begin position="95"/>
        <end position="113"/>
    </location>
</feature>
<dbReference type="Pfam" id="PF01027">
    <property type="entry name" value="Bax1-I"/>
    <property type="match status" value="1"/>
</dbReference>
<feature type="transmembrane region" description="Helical" evidence="5">
    <location>
        <begin position="204"/>
        <end position="222"/>
    </location>
</feature>
<feature type="transmembrane region" description="Helical" evidence="5">
    <location>
        <begin position="68"/>
        <end position="86"/>
    </location>
</feature>
<evidence type="ECO:0000256" key="1">
    <source>
        <dbReference type="ARBA" id="ARBA00004141"/>
    </source>
</evidence>
<comment type="subcellular location">
    <subcellularLocation>
        <location evidence="1">Membrane</location>
        <topology evidence="1">Multi-pass membrane protein</topology>
    </subcellularLocation>
</comment>
<feature type="transmembrane region" description="Helical" evidence="5">
    <location>
        <begin position="234"/>
        <end position="256"/>
    </location>
</feature>
<dbReference type="GO" id="GO:0016020">
    <property type="term" value="C:membrane"/>
    <property type="evidence" value="ECO:0007669"/>
    <property type="project" value="UniProtKB-SubCell"/>
</dbReference>
<protein>
    <submittedName>
        <fullName evidence="6">Uncharacterized protein</fullName>
    </submittedName>
</protein>
<keyword evidence="3 5" id="KW-1133">Transmembrane helix</keyword>
<dbReference type="GO" id="GO:0043066">
    <property type="term" value="P:negative regulation of apoptotic process"/>
    <property type="evidence" value="ECO:0007669"/>
    <property type="project" value="TreeGrafter"/>
</dbReference>
<evidence type="ECO:0000256" key="2">
    <source>
        <dbReference type="ARBA" id="ARBA00022692"/>
    </source>
</evidence>
<feature type="transmembrane region" description="Helical" evidence="5">
    <location>
        <begin position="147"/>
        <end position="167"/>
    </location>
</feature>
<evidence type="ECO:0000313" key="6">
    <source>
        <dbReference type="EMBL" id="KAK3861309.1"/>
    </source>
</evidence>
<comment type="caution">
    <text evidence="6">The sequence shown here is derived from an EMBL/GenBank/DDBJ whole genome shotgun (WGS) entry which is preliminary data.</text>
</comment>
<reference evidence="6" key="1">
    <citation type="submission" date="2023-10" db="EMBL/GenBank/DDBJ databases">
        <title>Genome assemblies of two species of porcelain crab, Petrolisthes cinctipes and Petrolisthes manimaculis (Anomura: Porcellanidae).</title>
        <authorList>
            <person name="Angst P."/>
        </authorList>
    </citation>
    <scope>NUCLEOTIDE SEQUENCE</scope>
    <source>
        <strain evidence="6">PB745_01</strain>
        <tissue evidence="6">Gill</tissue>
    </source>
</reference>
<evidence type="ECO:0000313" key="7">
    <source>
        <dbReference type="Proteomes" id="UP001286313"/>
    </source>
</evidence>
<comment type="similarity">
    <text evidence="5">Belongs to the BI1 family.</text>
</comment>
<feature type="transmembrane region" description="Helical" evidence="5">
    <location>
        <begin position="119"/>
        <end position="140"/>
    </location>
</feature>
<sequence>MDTTLLIPQDVGDAEKGGIVNDFMYGSNVAKSHIYVRMGFLRKVYGLLSVQLMVTTVVAATLYGLLSVQLMVTTVVAATFAYTLVLRDAIHSNPWIIMMCLPVAIGLMIALHVKRHHVPINYVLLTAFTVVEAITVGVVVSMYEVEVVIKAFVMTLVITISLTAYTFQTKRDFTNIGLGLLIGLMTMIGLGLMNLIVGSSGLELAIAGGSALIFCLFIIFDTQMMMHKLSPEEYILATINLYLDIINLFIELLRIFGERK</sequence>
<keyword evidence="2 5" id="KW-0812">Transmembrane</keyword>
<evidence type="ECO:0000256" key="4">
    <source>
        <dbReference type="ARBA" id="ARBA00023136"/>
    </source>
</evidence>
<comment type="caution">
    <text evidence="5">Lacks conserved residue(s) required for the propagation of feature annotation.</text>
</comment>
<gene>
    <name evidence="6" type="ORF">Pcinc_032689</name>
</gene>
<keyword evidence="4 5" id="KW-0472">Membrane</keyword>
<dbReference type="PANTHER" id="PTHR23291">
    <property type="entry name" value="BAX INHIBITOR-RELATED"/>
    <property type="match status" value="1"/>
</dbReference>
<dbReference type="Proteomes" id="UP001286313">
    <property type="component" value="Unassembled WGS sequence"/>
</dbReference>
<evidence type="ECO:0000256" key="3">
    <source>
        <dbReference type="ARBA" id="ARBA00022989"/>
    </source>
</evidence>
<dbReference type="InterPro" id="IPR006214">
    <property type="entry name" value="Bax_inhibitor_1-related"/>
</dbReference>
<dbReference type="AlphaFoldDB" id="A0AAE1K0W5"/>
<feature type="transmembrane region" description="Helical" evidence="5">
    <location>
        <begin position="173"/>
        <end position="197"/>
    </location>
</feature>
<name>A0AAE1K0W5_PETCI</name>